<evidence type="ECO:0000256" key="1">
    <source>
        <dbReference type="SAM" id="MobiDB-lite"/>
    </source>
</evidence>
<accession>A0A443PDV3</accession>
<evidence type="ECO:0000313" key="2">
    <source>
        <dbReference type="EMBL" id="RWR88952.1"/>
    </source>
</evidence>
<feature type="compositionally biased region" description="Polar residues" evidence="1">
    <location>
        <begin position="46"/>
        <end position="69"/>
    </location>
</feature>
<gene>
    <name evidence="2" type="ORF">CKAN_01799500</name>
</gene>
<proteinExistence type="predicted"/>
<organism evidence="2 3">
    <name type="scientific">Cinnamomum micranthum f. kanehirae</name>
    <dbReference type="NCBI Taxonomy" id="337451"/>
    <lineage>
        <taxon>Eukaryota</taxon>
        <taxon>Viridiplantae</taxon>
        <taxon>Streptophyta</taxon>
        <taxon>Embryophyta</taxon>
        <taxon>Tracheophyta</taxon>
        <taxon>Spermatophyta</taxon>
        <taxon>Magnoliopsida</taxon>
        <taxon>Magnoliidae</taxon>
        <taxon>Laurales</taxon>
        <taxon>Lauraceae</taxon>
        <taxon>Cinnamomum</taxon>
    </lineage>
</organism>
<dbReference type="EMBL" id="QPKB01000007">
    <property type="protein sequence ID" value="RWR88952.1"/>
    <property type="molecule type" value="Genomic_DNA"/>
</dbReference>
<feature type="region of interest" description="Disordered" evidence="1">
    <location>
        <begin position="1"/>
        <end position="21"/>
    </location>
</feature>
<evidence type="ECO:0000313" key="3">
    <source>
        <dbReference type="Proteomes" id="UP000283530"/>
    </source>
</evidence>
<feature type="compositionally biased region" description="Basic and acidic residues" evidence="1">
    <location>
        <begin position="1"/>
        <end position="16"/>
    </location>
</feature>
<reference evidence="2 3" key="1">
    <citation type="journal article" date="2019" name="Nat. Plants">
        <title>Stout camphor tree genome fills gaps in understanding of flowering plant genome evolution.</title>
        <authorList>
            <person name="Chaw S.M."/>
            <person name="Liu Y.C."/>
            <person name="Wu Y.W."/>
            <person name="Wang H.Y."/>
            <person name="Lin C.I."/>
            <person name="Wu C.S."/>
            <person name="Ke H.M."/>
            <person name="Chang L.Y."/>
            <person name="Hsu C.Y."/>
            <person name="Yang H.T."/>
            <person name="Sudianto E."/>
            <person name="Hsu M.H."/>
            <person name="Wu K.P."/>
            <person name="Wang L.N."/>
            <person name="Leebens-Mack J.H."/>
            <person name="Tsai I.J."/>
        </authorList>
    </citation>
    <scope>NUCLEOTIDE SEQUENCE [LARGE SCALE GENOMIC DNA]</scope>
    <source>
        <strain evidence="3">cv. Chaw 1501</strain>
        <tissue evidence="2">Young leaves</tissue>
    </source>
</reference>
<name>A0A443PDV3_9MAGN</name>
<comment type="caution">
    <text evidence="2">The sequence shown here is derived from an EMBL/GenBank/DDBJ whole genome shotgun (WGS) entry which is preliminary data.</text>
</comment>
<feature type="region of interest" description="Disordered" evidence="1">
    <location>
        <begin position="41"/>
        <end position="72"/>
    </location>
</feature>
<protein>
    <submittedName>
        <fullName evidence="2">Uncharacterized protein</fullName>
    </submittedName>
</protein>
<sequence>MLKSGRKDHLPRDDCSSSRATDPGFVPGVWHDFHWEPLDPRLPWESGQTPCTKTQAGESTEQNRNQGNLQKGFEHAQVGPMPSLGHPTWKFGIDTLRRIWWRAVLFCSTMGLYKTCEIKEKCVYATFETANFDMQMFSSLMKAFDN</sequence>
<keyword evidence="3" id="KW-1185">Reference proteome</keyword>
<dbReference type="AlphaFoldDB" id="A0A443PDV3"/>
<dbReference type="Proteomes" id="UP000283530">
    <property type="component" value="Unassembled WGS sequence"/>
</dbReference>